<dbReference type="InterPro" id="IPR047057">
    <property type="entry name" value="MerR_fam"/>
</dbReference>
<dbReference type="RefSeq" id="WP_167963831.1">
    <property type="nucleotide sequence ID" value="NZ_JAATJJ010000001.1"/>
</dbReference>
<dbReference type="InterPro" id="IPR009061">
    <property type="entry name" value="DNA-bd_dom_put_sf"/>
</dbReference>
<keyword evidence="4" id="KW-0804">Transcription</keyword>
<dbReference type="GO" id="GO:0003700">
    <property type="term" value="F:DNA-binding transcription factor activity"/>
    <property type="evidence" value="ECO:0007669"/>
    <property type="project" value="InterPro"/>
</dbReference>
<keyword evidence="7" id="KW-1185">Reference proteome</keyword>
<proteinExistence type="predicted"/>
<dbReference type="CDD" id="cd01104">
    <property type="entry name" value="HTH_MlrA-CarA"/>
    <property type="match status" value="1"/>
</dbReference>
<evidence type="ECO:0000256" key="1">
    <source>
        <dbReference type="ARBA" id="ARBA00022491"/>
    </source>
</evidence>
<reference evidence="6 7" key="1">
    <citation type="submission" date="2020-03" db="EMBL/GenBank/DDBJ databases">
        <title>Genomic Encyclopedia of Type Strains, Phase IV (KMG-IV): sequencing the most valuable type-strain genomes for metagenomic binning, comparative biology and taxonomic classification.</title>
        <authorList>
            <person name="Goeker M."/>
        </authorList>
    </citation>
    <scope>NUCLEOTIDE SEQUENCE [LARGE SCALE GENOMIC DNA]</scope>
    <source>
        <strain evidence="6 7">DSM 29762</strain>
    </source>
</reference>
<evidence type="ECO:0000256" key="3">
    <source>
        <dbReference type="ARBA" id="ARBA00023125"/>
    </source>
</evidence>
<evidence type="ECO:0000313" key="7">
    <source>
        <dbReference type="Proteomes" id="UP000590442"/>
    </source>
</evidence>
<dbReference type="Gene3D" id="1.10.1240.10">
    <property type="entry name" value="Methionine synthase domain"/>
    <property type="match status" value="1"/>
</dbReference>
<dbReference type="Proteomes" id="UP000590442">
    <property type="component" value="Unassembled WGS sequence"/>
</dbReference>
<accession>A0A846QUP0</accession>
<dbReference type="PROSITE" id="PS50937">
    <property type="entry name" value="HTH_MERR_2"/>
    <property type="match status" value="1"/>
</dbReference>
<keyword evidence="2" id="KW-0805">Transcription regulation</keyword>
<evidence type="ECO:0000313" key="6">
    <source>
        <dbReference type="EMBL" id="NJB71748.1"/>
    </source>
</evidence>
<name>A0A846QUP0_9FLAO</name>
<dbReference type="AlphaFoldDB" id="A0A846QUP0"/>
<evidence type="ECO:0000256" key="4">
    <source>
        <dbReference type="ARBA" id="ARBA00023163"/>
    </source>
</evidence>
<evidence type="ECO:0000259" key="5">
    <source>
        <dbReference type="PROSITE" id="PS50937"/>
    </source>
</evidence>
<evidence type="ECO:0000256" key="2">
    <source>
        <dbReference type="ARBA" id="ARBA00023015"/>
    </source>
</evidence>
<keyword evidence="3 6" id="KW-0238">DNA-binding</keyword>
<dbReference type="SUPFAM" id="SSF46955">
    <property type="entry name" value="Putative DNA-binding domain"/>
    <property type="match status" value="1"/>
</dbReference>
<dbReference type="InterPro" id="IPR003759">
    <property type="entry name" value="Cbl-bd_cap"/>
</dbReference>
<sequence length="307" mass="35896">MNGIKTIFSIKDLENLSGIKAHTIRIWEKRYNLFSPKRTDTNIRFYSQDTLIKLLNITLLYENGFKISKISRLTETEIISNCKSIISEKAVKNRMINDLKLAMLNFDQPLFEEVYQKLARQYDFQDIYVSYFIPFLSEIGLLWHTHTINPAHEHFITSLIKQKILIATEKLLGTLPKYHDRRFILFLPLNEIHEIGLVYANYEILKSGYSTIYLGQSLPISSLKSFLNSSNEITFVTYFTVEPKTNKIYEYLDEIHGEILSKCNGELWVLGSKTNEIEKDKLPDKINILKVEEMMEKLNEHSKLVVK</sequence>
<dbReference type="PANTHER" id="PTHR30204:SF69">
    <property type="entry name" value="MERR-FAMILY TRANSCRIPTIONAL REGULATOR"/>
    <property type="match status" value="1"/>
</dbReference>
<gene>
    <name evidence="6" type="ORF">GGR42_002210</name>
</gene>
<dbReference type="InterPro" id="IPR000551">
    <property type="entry name" value="MerR-type_HTH_dom"/>
</dbReference>
<protein>
    <submittedName>
        <fullName evidence="6">DNA-binding transcriptional MerR regulator</fullName>
    </submittedName>
</protein>
<dbReference type="GO" id="GO:0003677">
    <property type="term" value="F:DNA binding"/>
    <property type="evidence" value="ECO:0007669"/>
    <property type="project" value="UniProtKB-KW"/>
</dbReference>
<dbReference type="Pfam" id="PF13411">
    <property type="entry name" value="MerR_1"/>
    <property type="match status" value="1"/>
</dbReference>
<dbReference type="Pfam" id="PF02607">
    <property type="entry name" value="B12-binding_2"/>
    <property type="match status" value="1"/>
</dbReference>
<keyword evidence="1" id="KW-0678">Repressor</keyword>
<dbReference type="Gene3D" id="1.10.1660.10">
    <property type="match status" value="1"/>
</dbReference>
<dbReference type="SMART" id="SM00422">
    <property type="entry name" value="HTH_MERR"/>
    <property type="match status" value="1"/>
</dbReference>
<dbReference type="InterPro" id="IPR036594">
    <property type="entry name" value="Meth_synthase_dom"/>
</dbReference>
<organism evidence="6 7">
    <name type="scientific">Saonia flava</name>
    <dbReference type="NCBI Taxonomy" id="523696"/>
    <lineage>
        <taxon>Bacteria</taxon>
        <taxon>Pseudomonadati</taxon>
        <taxon>Bacteroidota</taxon>
        <taxon>Flavobacteriia</taxon>
        <taxon>Flavobacteriales</taxon>
        <taxon>Flavobacteriaceae</taxon>
        <taxon>Saonia</taxon>
    </lineage>
</organism>
<comment type="caution">
    <text evidence="6">The sequence shown here is derived from an EMBL/GenBank/DDBJ whole genome shotgun (WGS) entry which is preliminary data.</text>
</comment>
<dbReference type="PANTHER" id="PTHR30204">
    <property type="entry name" value="REDOX-CYCLING DRUG-SENSING TRANSCRIPTIONAL ACTIVATOR SOXR"/>
    <property type="match status" value="1"/>
</dbReference>
<dbReference type="Gene3D" id="3.40.50.280">
    <property type="entry name" value="Cobalamin-binding domain"/>
    <property type="match status" value="1"/>
</dbReference>
<feature type="domain" description="HTH merR-type" evidence="5">
    <location>
        <begin position="7"/>
        <end position="76"/>
    </location>
</feature>
<dbReference type="EMBL" id="JAATJJ010000001">
    <property type="protein sequence ID" value="NJB71748.1"/>
    <property type="molecule type" value="Genomic_DNA"/>
</dbReference>